<sequence length="406" mass="40942">MRHLWKQWRMRQGQALVMVALSLPLLLGMGGVGLTVGTIYFAQAKLQNAVDAAALAGAKALSVGATGAPASAASYITANDPQATNVVISSIPSTTPDRPTIVQASASTQVPGTFAALFGYSTFSVAAQAQAAASPGQPFNFAVFQGDPNPSNQELLLSGNVSVDSTGSTPAAAVHSNNNLELKGHVSVDGTCGGDPSVSIIGQASCAAGTIEPAAQIAMPQWTVPEAMPTNPTTIGSPTNATGMTISGSTTTDGNYVVYGNLTIDGNTTVNGNYVVEDGNIIITGNASVSGSLVTFGGGIYLAGNVTQSNGGTLALAAFTSNDDLSSTALQPAPNDPPDPGSIVLKGRITVNSALYAPDSYIDLKGNVTVNGAVVGYLVNLNGNVSVTYSPTVIGAIPVQQVTLIQ</sequence>
<dbReference type="Pfam" id="PF23981">
    <property type="entry name" value="DUF7305"/>
    <property type="match status" value="1"/>
</dbReference>
<accession>A0A2T2WNX3</accession>
<name>A0A2T2WNX3_9FIRM</name>
<gene>
    <name evidence="3" type="ORF">C7B45_01215</name>
</gene>
<evidence type="ECO:0000313" key="4">
    <source>
        <dbReference type="Proteomes" id="UP000241848"/>
    </source>
</evidence>
<protein>
    <submittedName>
        <fullName evidence="3">Uncharacterized protein</fullName>
    </submittedName>
</protein>
<dbReference type="Proteomes" id="UP000241848">
    <property type="component" value="Unassembled WGS sequence"/>
</dbReference>
<dbReference type="EMBL" id="PXYV01000002">
    <property type="protein sequence ID" value="PSR23934.1"/>
    <property type="molecule type" value="Genomic_DNA"/>
</dbReference>
<evidence type="ECO:0000259" key="1">
    <source>
        <dbReference type="Pfam" id="PF13400"/>
    </source>
</evidence>
<feature type="domain" description="Putative Flp pilus-assembly TadG-like N-terminal" evidence="1">
    <location>
        <begin position="13"/>
        <end position="59"/>
    </location>
</feature>
<proteinExistence type="predicted"/>
<reference evidence="3 4" key="1">
    <citation type="journal article" date="2014" name="BMC Genomics">
        <title>Comparison of environmental and isolate Sulfobacillus genomes reveals diverse carbon, sulfur, nitrogen, and hydrogen metabolisms.</title>
        <authorList>
            <person name="Justice N.B."/>
            <person name="Norman A."/>
            <person name="Brown C.T."/>
            <person name="Singh A."/>
            <person name="Thomas B.C."/>
            <person name="Banfield J.F."/>
        </authorList>
    </citation>
    <scope>NUCLEOTIDE SEQUENCE [LARGE SCALE GENOMIC DNA]</scope>
    <source>
        <strain evidence="3">AMDSBA3</strain>
    </source>
</reference>
<dbReference type="InterPro" id="IPR028087">
    <property type="entry name" value="Tad_N"/>
</dbReference>
<dbReference type="InterPro" id="IPR055729">
    <property type="entry name" value="DUF7305"/>
</dbReference>
<dbReference type="Pfam" id="PF13400">
    <property type="entry name" value="Tad"/>
    <property type="match status" value="1"/>
</dbReference>
<evidence type="ECO:0000313" key="3">
    <source>
        <dbReference type="EMBL" id="PSR23934.1"/>
    </source>
</evidence>
<dbReference type="AlphaFoldDB" id="A0A2T2WNX3"/>
<evidence type="ECO:0000259" key="2">
    <source>
        <dbReference type="Pfam" id="PF23981"/>
    </source>
</evidence>
<comment type="caution">
    <text evidence="3">The sequence shown here is derived from an EMBL/GenBank/DDBJ whole genome shotgun (WGS) entry which is preliminary data.</text>
</comment>
<organism evidence="3 4">
    <name type="scientific">Sulfobacillus acidophilus</name>
    <dbReference type="NCBI Taxonomy" id="53633"/>
    <lineage>
        <taxon>Bacteria</taxon>
        <taxon>Bacillati</taxon>
        <taxon>Bacillota</taxon>
        <taxon>Clostridia</taxon>
        <taxon>Eubacteriales</taxon>
        <taxon>Clostridiales Family XVII. Incertae Sedis</taxon>
        <taxon>Sulfobacillus</taxon>
    </lineage>
</organism>
<feature type="domain" description="DUF7305" evidence="2">
    <location>
        <begin position="247"/>
        <end position="392"/>
    </location>
</feature>